<dbReference type="PANTHER" id="PTHR33885:SF3">
    <property type="entry name" value="PHAGE SHOCK PROTEIN C"/>
    <property type="match status" value="1"/>
</dbReference>
<dbReference type="InterPro" id="IPR007168">
    <property type="entry name" value="Phageshock_PspC_N"/>
</dbReference>
<reference evidence="10 11" key="1">
    <citation type="submission" date="2018-08" db="EMBL/GenBank/DDBJ databases">
        <title>A genome reference for cultivated species of the human gut microbiota.</title>
        <authorList>
            <person name="Zou Y."/>
            <person name="Xue W."/>
            <person name="Luo G."/>
        </authorList>
    </citation>
    <scope>NUCLEOTIDE SEQUENCE [LARGE SCALE GENOMIC DNA]</scope>
    <source>
        <strain evidence="8 10">AF45-17</strain>
        <strain evidence="9 11">AM28-39</strain>
    </source>
</reference>
<keyword evidence="5 6" id="KW-0472">Membrane</keyword>
<evidence type="ECO:0000313" key="11">
    <source>
        <dbReference type="Proteomes" id="UP000261231"/>
    </source>
</evidence>
<dbReference type="InterPro" id="IPR052027">
    <property type="entry name" value="PspC"/>
</dbReference>
<comment type="caution">
    <text evidence="9">The sequence shown here is derived from an EMBL/GenBank/DDBJ whole genome shotgun (WGS) entry which is preliminary data.</text>
</comment>
<accession>A0A3E2XPQ9</accession>
<evidence type="ECO:0000256" key="1">
    <source>
        <dbReference type="ARBA" id="ARBA00004162"/>
    </source>
</evidence>
<protein>
    <submittedName>
        <fullName evidence="9">PspC domain-containing protein</fullName>
    </submittedName>
</protein>
<organism evidence="9 11">
    <name type="scientific">Coprococcus catus</name>
    <dbReference type="NCBI Taxonomy" id="116085"/>
    <lineage>
        <taxon>Bacteria</taxon>
        <taxon>Bacillati</taxon>
        <taxon>Bacillota</taxon>
        <taxon>Clostridia</taxon>
        <taxon>Lachnospirales</taxon>
        <taxon>Lachnospiraceae</taxon>
        <taxon>Coprococcus</taxon>
    </lineage>
</organism>
<dbReference type="OrthoDB" id="9815286at2"/>
<evidence type="ECO:0000256" key="3">
    <source>
        <dbReference type="ARBA" id="ARBA00022692"/>
    </source>
</evidence>
<sequence>MKDMKKVRLVKSRTNKLLTGVCGGIGELIGIDPTIIRLIWAALSLAGGSGVILYIIAAVIIPEDDDIIDAE</sequence>
<gene>
    <name evidence="8" type="ORF">DW070_07690</name>
    <name evidence="9" type="ORF">DW747_03110</name>
</gene>
<dbReference type="Pfam" id="PF04024">
    <property type="entry name" value="PspC"/>
    <property type="match status" value="1"/>
</dbReference>
<dbReference type="GO" id="GO:0005886">
    <property type="term" value="C:plasma membrane"/>
    <property type="evidence" value="ECO:0007669"/>
    <property type="project" value="UniProtKB-SubCell"/>
</dbReference>
<evidence type="ECO:0000313" key="9">
    <source>
        <dbReference type="EMBL" id="RGC50375.1"/>
    </source>
</evidence>
<evidence type="ECO:0000256" key="5">
    <source>
        <dbReference type="ARBA" id="ARBA00023136"/>
    </source>
</evidence>
<dbReference type="Proteomes" id="UP000261231">
    <property type="component" value="Unassembled WGS sequence"/>
</dbReference>
<keyword evidence="11" id="KW-1185">Reference proteome</keyword>
<feature type="transmembrane region" description="Helical" evidence="6">
    <location>
        <begin position="38"/>
        <end position="61"/>
    </location>
</feature>
<evidence type="ECO:0000256" key="2">
    <source>
        <dbReference type="ARBA" id="ARBA00022475"/>
    </source>
</evidence>
<dbReference type="EMBL" id="QVFD01000002">
    <property type="protein sequence ID" value="RGC50375.1"/>
    <property type="molecule type" value="Genomic_DNA"/>
</dbReference>
<keyword evidence="4 6" id="KW-1133">Transmembrane helix</keyword>
<dbReference type="PANTHER" id="PTHR33885">
    <property type="entry name" value="PHAGE SHOCK PROTEIN C"/>
    <property type="match status" value="1"/>
</dbReference>
<feature type="domain" description="Phage shock protein PspC N-terminal" evidence="7">
    <location>
        <begin position="8"/>
        <end position="63"/>
    </location>
</feature>
<dbReference type="EMBL" id="QVEP01000014">
    <property type="protein sequence ID" value="RGB80072.1"/>
    <property type="molecule type" value="Genomic_DNA"/>
</dbReference>
<evidence type="ECO:0000256" key="6">
    <source>
        <dbReference type="SAM" id="Phobius"/>
    </source>
</evidence>
<evidence type="ECO:0000313" key="8">
    <source>
        <dbReference type="EMBL" id="RGB80072.1"/>
    </source>
</evidence>
<evidence type="ECO:0000256" key="4">
    <source>
        <dbReference type="ARBA" id="ARBA00022989"/>
    </source>
</evidence>
<keyword evidence="3 6" id="KW-0812">Transmembrane</keyword>
<dbReference type="Proteomes" id="UP000260773">
    <property type="component" value="Unassembled WGS sequence"/>
</dbReference>
<keyword evidence="2" id="KW-1003">Cell membrane</keyword>
<dbReference type="RefSeq" id="WP_117528161.1">
    <property type="nucleotide sequence ID" value="NZ_JAQCWV010000001.1"/>
</dbReference>
<proteinExistence type="predicted"/>
<name>A0A3E2XPQ9_9FIRM</name>
<evidence type="ECO:0000313" key="10">
    <source>
        <dbReference type="Proteomes" id="UP000260773"/>
    </source>
</evidence>
<dbReference type="AlphaFoldDB" id="A0A3E2XPQ9"/>
<comment type="subcellular location">
    <subcellularLocation>
        <location evidence="1">Cell membrane</location>
        <topology evidence="1">Single-pass membrane protein</topology>
    </subcellularLocation>
</comment>
<evidence type="ECO:0000259" key="7">
    <source>
        <dbReference type="Pfam" id="PF04024"/>
    </source>
</evidence>